<dbReference type="STRING" id="667015.Bacsa_2748"/>
<keyword evidence="1" id="KW-0812">Transmembrane</keyword>
<feature type="transmembrane region" description="Helical" evidence="1">
    <location>
        <begin position="94"/>
        <end position="111"/>
    </location>
</feature>
<organism evidence="2 3">
    <name type="scientific">Phocaeicola salanitronis (strain DSM 18170 / JCM 13657 / CCUG 60908 / BL78)</name>
    <name type="common">Bacteroides salanitronis</name>
    <dbReference type="NCBI Taxonomy" id="667015"/>
    <lineage>
        <taxon>Bacteria</taxon>
        <taxon>Pseudomonadati</taxon>
        <taxon>Bacteroidota</taxon>
        <taxon>Bacteroidia</taxon>
        <taxon>Bacteroidales</taxon>
        <taxon>Bacteroidaceae</taxon>
        <taxon>Phocaeicola</taxon>
    </lineage>
</organism>
<evidence type="ECO:0000256" key="1">
    <source>
        <dbReference type="SAM" id="Phobius"/>
    </source>
</evidence>
<proteinExistence type="predicted"/>
<gene>
    <name evidence="2" type="ordered locus">Bacsa_2748</name>
</gene>
<name>F0R0D7_PHOSB</name>
<feature type="transmembrane region" description="Helical" evidence="1">
    <location>
        <begin position="70"/>
        <end position="88"/>
    </location>
</feature>
<keyword evidence="3" id="KW-1185">Reference proteome</keyword>
<accession>F0R0D7</accession>
<keyword evidence="1" id="KW-0472">Membrane</keyword>
<dbReference type="EMBL" id="CP002530">
    <property type="protein sequence ID" value="ADY37281.1"/>
    <property type="molecule type" value="Genomic_DNA"/>
</dbReference>
<dbReference type="AlphaFoldDB" id="F0R0D7"/>
<keyword evidence="1" id="KW-1133">Transmembrane helix</keyword>
<evidence type="ECO:0000313" key="2">
    <source>
        <dbReference type="EMBL" id="ADY37281.1"/>
    </source>
</evidence>
<dbReference type="KEGG" id="bsa:Bacsa_2748"/>
<feature type="transmembrane region" description="Helical" evidence="1">
    <location>
        <begin position="40"/>
        <end position="58"/>
    </location>
</feature>
<dbReference type="HOGENOM" id="CLU_1966185_0_0_10"/>
<reference evidence="2 3" key="1">
    <citation type="journal article" date="2011" name="Stand. Genomic Sci.">
        <title>Complete genome sequence of Bacteroides salanitronis type strain (BL78).</title>
        <authorList>
            <person name="Gronow S."/>
            <person name="Held B."/>
            <person name="Lucas S."/>
            <person name="Lapidus A."/>
            <person name="Del Rio T.G."/>
            <person name="Nolan M."/>
            <person name="Tice H."/>
            <person name="Deshpande S."/>
            <person name="Cheng J.F."/>
            <person name="Pitluck S."/>
            <person name="Liolios K."/>
            <person name="Pagani I."/>
            <person name="Ivanova N."/>
            <person name="Mavromatis K."/>
            <person name="Pati A."/>
            <person name="Tapia R."/>
            <person name="Han C."/>
            <person name="Goodwin L."/>
            <person name="Chen A."/>
            <person name="Palaniappan K."/>
            <person name="Land M."/>
            <person name="Hauser L."/>
            <person name="Chang Y.J."/>
            <person name="Jeffries C.D."/>
            <person name="Brambilla E.M."/>
            <person name="Rohde M."/>
            <person name="Goker M."/>
            <person name="Detter J.C."/>
            <person name="Woyke T."/>
            <person name="Bristow J."/>
            <person name="Markowitz V."/>
            <person name="Hugenholtz P."/>
            <person name="Kyrpides N.C."/>
            <person name="Klenk H.P."/>
            <person name="Eisen J.A."/>
        </authorList>
    </citation>
    <scope>NUCLEOTIDE SEQUENCE [LARGE SCALE GENOMIC DNA]</scope>
    <source>
        <strain evidence="2 3">DSM 18170</strain>
    </source>
</reference>
<evidence type="ECO:0000313" key="3">
    <source>
        <dbReference type="Proteomes" id="UP000007486"/>
    </source>
</evidence>
<sequence>MYCIIWSVALFVVTFYGLLSQEKAFDFTGKDLLPVAQTHIMPMIMAMTLYLWDVLYNVSMRRLNDEKSTFWILLMIILFLGCFVFSILVNDNTIGWILFIGSWLSLTMLKFKTTESEQVQPYQILED</sequence>
<dbReference type="Proteomes" id="UP000007486">
    <property type="component" value="Chromosome"/>
</dbReference>
<protein>
    <submittedName>
        <fullName evidence="2">Uncharacterized protein</fullName>
    </submittedName>
</protein>